<reference evidence="1 2" key="1">
    <citation type="journal article" date="2019" name="Int. J. Syst. Evol. Microbiol.">
        <title>The Global Catalogue of Microorganisms (GCM) 10K type strain sequencing project: providing services to taxonomists for standard genome sequencing and annotation.</title>
        <authorList>
            <consortium name="The Broad Institute Genomics Platform"/>
            <consortium name="The Broad Institute Genome Sequencing Center for Infectious Disease"/>
            <person name="Wu L."/>
            <person name="Ma J."/>
        </authorList>
    </citation>
    <scope>NUCLEOTIDE SEQUENCE [LARGE SCALE GENOMIC DNA]</scope>
    <source>
        <strain evidence="1 2">JCM 10671</strain>
    </source>
</reference>
<keyword evidence="2" id="KW-1185">Reference proteome</keyword>
<name>A0ABN1GMD1_9ACTN</name>
<dbReference type="Proteomes" id="UP001500957">
    <property type="component" value="Unassembled WGS sequence"/>
</dbReference>
<evidence type="ECO:0000313" key="2">
    <source>
        <dbReference type="Proteomes" id="UP001500957"/>
    </source>
</evidence>
<dbReference type="PIRSF" id="PIRSF035170">
    <property type="entry name" value="HD_phosphohydro"/>
    <property type="match status" value="1"/>
</dbReference>
<accession>A0ABN1GMD1</accession>
<gene>
    <name evidence="1" type="ORF">GCM10009547_15500</name>
</gene>
<dbReference type="PANTHER" id="PTHR21174">
    <property type="match status" value="1"/>
</dbReference>
<dbReference type="EMBL" id="BAAAHE010000011">
    <property type="protein sequence ID" value="GAA0614561.1"/>
    <property type="molecule type" value="Genomic_DNA"/>
</dbReference>
<sequence length="209" mass="22533">MELVERWDALLRGAGAADAAATGAQLLGRWAEPHRRYHDLAHLAAVLDGVDVLADHADDATAVRLAAWYHDAVYACAPDDEEQSARLAEAELSALGLPAARVAEVARLVRLTTTHDPASGDRNGEVLCDADLAVLAGSAADYRRYTDAVRAEYAHVPDEEFRAGRARILISLLAMPALFRTPAGRDRWEADARANVSAELTELTGRQEA</sequence>
<dbReference type="SUPFAM" id="SSF109604">
    <property type="entry name" value="HD-domain/PDEase-like"/>
    <property type="match status" value="1"/>
</dbReference>
<evidence type="ECO:0008006" key="3">
    <source>
        <dbReference type="Google" id="ProtNLM"/>
    </source>
</evidence>
<dbReference type="PANTHER" id="PTHR21174:SF0">
    <property type="entry name" value="HD PHOSPHOHYDROLASE FAMILY PROTEIN-RELATED"/>
    <property type="match status" value="1"/>
</dbReference>
<proteinExistence type="predicted"/>
<dbReference type="RefSeq" id="WP_425566083.1">
    <property type="nucleotide sequence ID" value="NZ_BAAAHE010000011.1"/>
</dbReference>
<comment type="caution">
    <text evidence="1">The sequence shown here is derived from an EMBL/GenBank/DDBJ whole genome shotgun (WGS) entry which is preliminary data.</text>
</comment>
<protein>
    <recommendedName>
        <fullName evidence="3">Metal-dependent phosphohydrolase</fullName>
    </recommendedName>
</protein>
<dbReference type="InterPro" id="IPR009218">
    <property type="entry name" value="HD_phosphohydro"/>
</dbReference>
<organism evidence="1 2">
    <name type="scientific">Sporichthya brevicatena</name>
    <dbReference type="NCBI Taxonomy" id="171442"/>
    <lineage>
        <taxon>Bacteria</taxon>
        <taxon>Bacillati</taxon>
        <taxon>Actinomycetota</taxon>
        <taxon>Actinomycetes</taxon>
        <taxon>Sporichthyales</taxon>
        <taxon>Sporichthyaceae</taxon>
        <taxon>Sporichthya</taxon>
    </lineage>
</organism>
<dbReference type="Gene3D" id="1.10.3210.10">
    <property type="entry name" value="Hypothetical protein af1432"/>
    <property type="match status" value="1"/>
</dbReference>
<evidence type="ECO:0000313" key="1">
    <source>
        <dbReference type="EMBL" id="GAA0614561.1"/>
    </source>
</evidence>